<keyword evidence="7 8" id="KW-0503">Monooxygenase</keyword>
<dbReference type="PANTHER" id="PTHR43098">
    <property type="entry name" value="L-ORNITHINE N(5)-MONOOXYGENASE-RELATED"/>
    <property type="match status" value="1"/>
</dbReference>
<organism evidence="8 9">
    <name type="scientific">Prauserella flavalba</name>
    <dbReference type="NCBI Taxonomy" id="1477506"/>
    <lineage>
        <taxon>Bacteria</taxon>
        <taxon>Bacillati</taxon>
        <taxon>Actinomycetota</taxon>
        <taxon>Actinomycetes</taxon>
        <taxon>Pseudonocardiales</taxon>
        <taxon>Pseudonocardiaceae</taxon>
        <taxon>Prauserella</taxon>
    </lineage>
</organism>
<dbReference type="AlphaFoldDB" id="A0A318LET8"/>
<comment type="caution">
    <text evidence="8">The sequence shown here is derived from an EMBL/GenBank/DDBJ whole genome shotgun (WGS) entry which is preliminary data.</text>
</comment>
<evidence type="ECO:0000256" key="4">
    <source>
        <dbReference type="ARBA" id="ARBA00022827"/>
    </source>
</evidence>
<sequence length="539" mass="60207">MADVTSPEYDAIVIGAGFSGLAMLHHLREIGQRTIVLEAGGGVGGTWYWNTYPGARTDSEFYYYSFSFSEEVRNEWVWTERYPSQPEVLRYLEFLASRLGLNKDIRLNTRVERAEYDESTRKWTVTTDSGDTLTATYLISGMGVLAEPNLPDIPGASSFAGELYHTARWPRDREVDLRGKRVGVIGLGASGVQIVPVVAEVAGELVVFQRTPNYVVASSNYTVDDEWMARVRKEYPENFKRAREHIFAVPFESPRHGAKELDPGERERIFEEKWREGGFHFMLETFSDLATDEESNHHASEFIRKKIRETVKDPETAELLCPKDYPFNGKRPPGGHGYYEAYNRDNVRLVDIREHGIDEITPDGVRVGGVHHELDVLIFATGFDAMTGTLTAIDIVGRDGVVLRDKWSDGLKTNLGLGVHGFPNFFMILGPQTPYANLPVAIQEGVQWIAGALKYARDNGITELESTKDAEEEWAAQVAEAGSATIMAKGVDANAWFIGANVPGKPIEFNVYMGGADDYFKRCDDVAAGGYRQFLGSDR</sequence>
<keyword evidence="4" id="KW-0274">FAD</keyword>
<keyword evidence="9" id="KW-1185">Reference proteome</keyword>
<accession>A0A318LET8</accession>
<dbReference type="OrthoDB" id="5168853at2"/>
<proteinExistence type="inferred from homology"/>
<evidence type="ECO:0000256" key="1">
    <source>
        <dbReference type="ARBA" id="ARBA00001974"/>
    </source>
</evidence>
<name>A0A318LET8_9PSEU</name>
<keyword evidence="3" id="KW-0285">Flavoprotein</keyword>
<keyword evidence="5" id="KW-0521">NADP</keyword>
<dbReference type="InterPro" id="IPR050775">
    <property type="entry name" value="FAD-binding_Monooxygenases"/>
</dbReference>
<gene>
    <name evidence="8" type="ORF">BA062_32040</name>
</gene>
<dbReference type="EMBL" id="MASU01000015">
    <property type="protein sequence ID" value="PXY21542.1"/>
    <property type="molecule type" value="Genomic_DNA"/>
</dbReference>
<dbReference type="SUPFAM" id="SSF51905">
    <property type="entry name" value="FAD/NAD(P)-binding domain"/>
    <property type="match status" value="2"/>
</dbReference>
<dbReference type="Gene3D" id="3.50.50.60">
    <property type="entry name" value="FAD/NAD(P)-binding domain"/>
    <property type="match status" value="2"/>
</dbReference>
<reference evidence="8 9" key="1">
    <citation type="submission" date="2016-07" db="EMBL/GenBank/DDBJ databases">
        <title>Draft genome sequence of Prauserella sp. YIM 121212, isolated from alkaline soil.</title>
        <authorList>
            <person name="Ruckert C."/>
            <person name="Albersmeier A."/>
            <person name="Jiang C.-L."/>
            <person name="Jiang Y."/>
            <person name="Kalinowski J."/>
            <person name="Schneider O."/>
            <person name="Winkler A."/>
            <person name="Zotchev S.B."/>
        </authorList>
    </citation>
    <scope>NUCLEOTIDE SEQUENCE [LARGE SCALE GENOMIC DNA]</scope>
    <source>
        <strain evidence="8 9">YIM 121212</strain>
    </source>
</reference>
<evidence type="ECO:0000256" key="3">
    <source>
        <dbReference type="ARBA" id="ARBA00022630"/>
    </source>
</evidence>
<evidence type="ECO:0000256" key="5">
    <source>
        <dbReference type="ARBA" id="ARBA00022857"/>
    </source>
</evidence>
<evidence type="ECO:0000313" key="9">
    <source>
        <dbReference type="Proteomes" id="UP000247892"/>
    </source>
</evidence>
<comment type="cofactor">
    <cofactor evidence="1">
        <name>FAD</name>
        <dbReference type="ChEBI" id="CHEBI:57692"/>
    </cofactor>
</comment>
<protein>
    <submittedName>
        <fullName evidence="8">Steroid monooxygenase</fullName>
    </submittedName>
</protein>
<dbReference type="GO" id="GO:0016709">
    <property type="term" value="F:oxidoreductase activity, acting on paired donors, with incorporation or reduction of molecular oxygen, NAD(P)H as one donor, and incorporation of one atom of oxygen"/>
    <property type="evidence" value="ECO:0007669"/>
    <property type="project" value="UniProtKB-ARBA"/>
</dbReference>
<evidence type="ECO:0000256" key="7">
    <source>
        <dbReference type="ARBA" id="ARBA00023033"/>
    </source>
</evidence>
<evidence type="ECO:0000256" key="2">
    <source>
        <dbReference type="ARBA" id="ARBA00010139"/>
    </source>
</evidence>
<dbReference type="RefSeq" id="WP_110342971.1">
    <property type="nucleotide sequence ID" value="NZ_MASU01000015.1"/>
</dbReference>
<dbReference type="InterPro" id="IPR036188">
    <property type="entry name" value="FAD/NAD-bd_sf"/>
</dbReference>
<dbReference type="PANTHER" id="PTHR43098:SF3">
    <property type="entry name" value="L-ORNITHINE N(5)-MONOOXYGENASE-RELATED"/>
    <property type="match status" value="1"/>
</dbReference>
<evidence type="ECO:0000313" key="8">
    <source>
        <dbReference type="EMBL" id="PXY21542.1"/>
    </source>
</evidence>
<comment type="similarity">
    <text evidence="2">Belongs to the FAD-binding monooxygenase family.</text>
</comment>
<dbReference type="Proteomes" id="UP000247892">
    <property type="component" value="Unassembled WGS sequence"/>
</dbReference>
<evidence type="ECO:0000256" key="6">
    <source>
        <dbReference type="ARBA" id="ARBA00023002"/>
    </source>
</evidence>
<keyword evidence="6" id="KW-0560">Oxidoreductase</keyword>
<dbReference type="Pfam" id="PF13738">
    <property type="entry name" value="Pyr_redox_3"/>
    <property type="match status" value="1"/>
</dbReference>